<accession>A0A2C9M2S8</accession>
<dbReference type="VEuPathDB" id="VectorBase:BGLB037782"/>
<evidence type="ECO:0000256" key="1">
    <source>
        <dbReference type="SAM" id="Phobius"/>
    </source>
</evidence>
<feature type="transmembrane region" description="Helical" evidence="1">
    <location>
        <begin position="164"/>
        <end position="186"/>
    </location>
</feature>
<dbReference type="KEGG" id="bgt:106079454"/>
<gene>
    <name evidence="2" type="primary">106079454</name>
</gene>
<dbReference type="Proteomes" id="UP000076420">
    <property type="component" value="Unassembled WGS sequence"/>
</dbReference>
<reference evidence="2" key="1">
    <citation type="submission" date="2020-05" db="UniProtKB">
        <authorList>
            <consortium name="EnsemblMetazoa"/>
        </authorList>
    </citation>
    <scope>IDENTIFICATION</scope>
    <source>
        <strain evidence="2">BB02</strain>
    </source>
</reference>
<feature type="transmembrane region" description="Helical" evidence="1">
    <location>
        <begin position="12"/>
        <end position="36"/>
    </location>
</feature>
<sequence length="198" mass="20695">MEIGKLLKYSLIAAILIVIAFILIVVGVASPGWVYYDGINYGIRLQDYDLAYSSESSARQAAYALCVISTLGAATALTAVSIDVLLQLLNKMNETTTKILPLVTLIAANVGGGFGIIGSIIHVTWYASKYSGTSSSSTLYNSLSNSLSYSYSLSNSLSTGVKYIPGYSFFLTIIGSIVLIAGGALAKKASKGGHIGGV</sequence>
<dbReference type="VEuPathDB" id="VectorBase:BGLAX_043802"/>
<protein>
    <submittedName>
        <fullName evidence="2">Uncharacterized protein</fullName>
    </submittedName>
</protein>
<evidence type="ECO:0000313" key="2">
    <source>
        <dbReference type="EnsemblMetazoa" id="BGLB037782-PA"/>
    </source>
</evidence>
<dbReference type="EnsemblMetazoa" id="BGLB037782-RA">
    <property type="protein sequence ID" value="BGLB037782-PA"/>
    <property type="gene ID" value="BGLB037782"/>
</dbReference>
<name>A0A2C9M2S8_BIOGL</name>
<feature type="transmembrane region" description="Helical" evidence="1">
    <location>
        <begin position="62"/>
        <end position="88"/>
    </location>
</feature>
<keyword evidence="1" id="KW-0472">Membrane</keyword>
<proteinExistence type="predicted"/>
<organism evidence="2 3">
    <name type="scientific">Biomphalaria glabrata</name>
    <name type="common">Bloodfluke planorb</name>
    <name type="synonym">Freshwater snail</name>
    <dbReference type="NCBI Taxonomy" id="6526"/>
    <lineage>
        <taxon>Eukaryota</taxon>
        <taxon>Metazoa</taxon>
        <taxon>Spiralia</taxon>
        <taxon>Lophotrochozoa</taxon>
        <taxon>Mollusca</taxon>
        <taxon>Gastropoda</taxon>
        <taxon>Heterobranchia</taxon>
        <taxon>Euthyneura</taxon>
        <taxon>Panpulmonata</taxon>
        <taxon>Hygrophila</taxon>
        <taxon>Lymnaeoidea</taxon>
        <taxon>Planorbidae</taxon>
        <taxon>Biomphalaria</taxon>
    </lineage>
</organism>
<dbReference type="OrthoDB" id="10651643at2759"/>
<keyword evidence="1" id="KW-0812">Transmembrane</keyword>
<keyword evidence="1" id="KW-1133">Transmembrane helix</keyword>
<feature type="transmembrane region" description="Helical" evidence="1">
    <location>
        <begin position="100"/>
        <end position="127"/>
    </location>
</feature>
<dbReference type="AlphaFoldDB" id="A0A2C9M2S8"/>
<evidence type="ECO:0000313" key="3">
    <source>
        <dbReference type="Proteomes" id="UP000076420"/>
    </source>
</evidence>